<reference evidence="3" key="1">
    <citation type="journal article" date="2019" name="Int. J. Syst. Evol. Microbiol.">
        <title>The Global Catalogue of Microorganisms (GCM) 10K type strain sequencing project: providing services to taxonomists for standard genome sequencing and annotation.</title>
        <authorList>
            <consortium name="The Broad Institute Genomics Platform"/>
            <consortium name="The Broad Institute Genome Sequencing Center for Infectious Disease"/>
            <person name="Wu L."/>
            <person name="Ma J."/>
        </authorList>
    </citation>
    <scope>NUCLEOTIDE SEQUENCE [LARGE SCALE GENOMIC DNA]</scope>
    <source>
        <strain evidence="3">CGMCC 4.7677</strain>
    </source>
</reference>
<keyword evidence="3" id="KW-1185">Reference proteome</keyword>
<gene>
    <name evidence="2" type="ORF">GCM10017786_14890</name>
</gene>
<organism evidence="2 3">
    <name type="scientific">Amycolatopsis deserti</name>
    <dbReference type="NCBI Taxonomy" id="185696"/>
    <lineage>
        <taxon>Bacteria</taxon>
        <taxon>Bacillati</taxon>
        <taxon>Actinomycetota</taxon>
        <taxon>Actinomycetes</taxon>
        <taxon>Pseudonocardiales</taxon>
        <taxon>Pseudonocardiaceae</taxon>
        <taxon>Amycolatopsis</taxon>
    </lineage>
</organism>
<evidence type="ECO:0000313" key="2">
    <source>
        <dbReference type="EMBL" id="GHE84292.1"/>
    </source>
</evidence>
<dbReference type="EMBL" id="BNAU01000001">
    <property type="protein sequence ID" value="GHE84292.1"/>
    <property type="molecule type" value="Genomic_DNA"/>
</dbReference>
<accession>A0ABQ3II46</accession>
<proteinExistence type="predicted"/>
<sequence>MVNTVSTVTSTTRRTLVRLRLALLVTTVAVLVSGFATVRGVQVAAETVRDRTVQAVIEVSAAESALIRADRAAVRSFTSGEVRLAGAGTEYATQTALASQSLTRVAELNEAGDTGSQILRLVEGLLAAYRAAVAQADAHYRQGGGEVVGTADLWDASSQLLHSPDGVLEQLGELRSVQERALARQLTTGWLHPATPALWAVPVAVLLALLCVTQLYLKKRFQRLVNPQLLTATLLLLGLCASMMFTLVAAHRLDTARDRLTDVLAGWDRRMALADADGQDKLIRLVTAHCRAGDCGLTVGAAGQVPASVAGSIPDEATTAAGTRDVNDRLDAAAASGQLPLVVPAVTLAIAVLAGWGLHARLDEYRFRS</sequence>
<protein>
    <submittedName>
        <fullName evidence="2">Membrane protein</fullName>
    </submittedName>
</protein>
<feature type="transmembrane region" description="Helical" evidence="1">
    <location>
        <begin position="229"/>
        <end position="250"/>
    </location>
</feature>
<dbReference type="Proteomes" id="UP000605897">
    <property type="component" value="Unassembled WGS sequence"/>
</dbReference>
<comment type="caution">
    <text evidence="2">The sequence shown here is derived from an EMBL/GenBank/DDBJ whole genome shotgun (WGS) entry which is preliminary data.</text>
</comment>
<feature type="transmembrane region" description="Helical" evidence="1">
    <location>
        <begin position="197"/>
        <end position="217"/>
    </location>
</feature>
<feature type="transmembrane region" description="Helical" evidence="1">
    <location>
        <begin position="339"/>
        <end position="358"/>
    </location>
</feature>
<keyword evidence="1" id="KW-0472">Membrane</keyword>
<evidence type="ECO:0000313" key="3">
    <source>
        <dbReference type="Proteomes" id="UP000605897"/>
    </source>
</evidence>
<name>A0ABQ3II46_9PSEU</name>
<evidence type="ECO:0000256" key="1">
    <source>
        <dbReference type="SAM" id="Phobius"/>
    </source>
</evidence>
<keyword evidence="1" id="KW-0812">Transmembrane</keyword>
<keyword evidence="1" id="KW-1133">Transmembrane helix</keyword>